<name>A0AB32TPY8_DANRE</name>
<sequence length="351" mass="38398">MSSSEDVQLLQVPHSSVLLLLQEATNLPAPADEERSGPGDTADGSSEVTAGPRSEVTGSFTVVRGSDHSSAWEVMCLINQQCERLLRSGCEVRGQTDHRSDCEVSGQVDLPSSHVSSVCVPVAPLYSSEHTDLNSREPAAGQSCSGEHTSALTTEEPSAAPSTGKSCDITSCLVSESVCRRLPDLNNNVLQEQQQECVCRRRKQPRPARSPDPQDPELQAVTFRMTPQLEPGAGRSRLLITSNYSEELSLWRSRRSRCRSLHSAQRSSSSEEESDPCSLSGSKICASCRTRKTPLWRDAEDGTPLCNACGIRYKKYRVRCQQCWNIPKKEANTHSQCLKCGDALKMKSGGW</sequence>
<dbReference type="PANTHER" id="PTHR47341:SF1">
    <property type="entry name" value="GATA-TYPE ZINC FINGER PROTEIN 1"/>
    <property type="match status" value="1"/>
</dbReference>
<dbReference type="Pfam" id="PF00320">
    <property type="entry name" value="GATA"/>
    <property type="match status" value="1"/>
</dbReference>
<keyword evidence="2" id="KW-0862">Zinc</keyword>
<dbReference type="ZFIN" id="ZDB-GENE-060825-359">
    <property type="gene designation" value="zglp1"/>
</dbReference>
<evidence type="ECO:0000313" key="3">
    <source>
        <dbReference type="Proteomes" id="UP000000437"/>
    </source>
</evidence>
<dbReference type="InterPro" id="IPR013088">
    <property type="entry name" value="Znf_NHR/GATA"/>
</dbReference>
<dbReference type="CTD" id="100125288"/>
<dbReference type="GO" id="GO:0043565">
    <property type="term" value="F:sequence-specific DNA binding"/>
    <property type="evidence" value="ECO:0007669"/>
    <property type="project" value="InterPro"/>
</dbReference>
<dbReference type="InterPro" id="IPR000679">
    <property type="entry name" value="Znf_GATA"/>
</dbReference>
<accession>A0AB32TPY8</accession>
<dbReference type="InterPro" id="IPR053116">
    <property type="entry name" value="GATA-type_Znf_Regulator"/>
</dbReference>
<keyword evidence="2" id="KW-0479">Metal-binding</keyword>
<dbReference type="GO" id="GO:0008270">
    <property type="term" value="F:zinc ion binding"/>
    <property type="evidence" value="ECO:0007669"/>
    <property type="project" value="UniProtKB-KW"/>
</dbReference>
<organism evidence="3 4">
    <name type="scientific">Danio rerio</name>
    <name type="common">Zebrafish</name>
    <name type="synonym">Brachydanio rerio</name>
    <dbReference type="NCBI Taxonomy" id="7955"/>
    <lineage>
        <taxon>Eukaryota</taxon>
        <taxon>Metazoa</taxon>
        <taxon>Chordata</taxon>
        <taxon>Craniata</taxon>
        <taxon>Vertebrata</taxon>
        <taxon>Euteleostomi</taxon>
        <taxon>Actinopterygii</taxon>
        <taxon>Neopterygii</taxon>
        <taxon>Teleostei</taxon>
        <taxon>Ostariophysi</taxon>
        <taxon>Cypriniformes</taxon>
        <taxon>Danionidae</taxon>
        <taxon>Danioninae</taxon>
        <taxon>Danio</taxon>
    </lineage>
</organism>
<dbReference type="PANTHER" id="PTHR47341">
    <property type="entry name" value="GATA-TYPE ZINC FINGER PROTEIN 1"/>
    <property type="match status" value="1"/>
</dbReference>
<keyword evidence="1" id="KW-0539">Nucleus</keyword>
<gene>
    <name evidence="4 5" type="primary">zglp1</name>
    <name evidence="4" type="synonym">zgc:153462</name>
</gene>
<evidence type="ECO:0000313" key="4">
    <source>
        <dbReference type="RefSeq" id="XP_068077896.2"/>
    </source>
</evidence>
<evidence type="ECO:0000256" key="1">
    <source>
        <dbReference type="ARBA" id="ARBA00023242"/>
    </source>
</evidence>
<dbReference type="AlphaFoldDB" id="A0AB32TPY8"/>
<keyword evidence="3" id="KW-1185">Reference proteome</keyword>
<dbReference type="CDD" id="cd00202">
    <property type="entry name" value="ZnF_GATA"/>
    <property type="match status" value="1"/>
</dbReference>
<proteinExistence type="predicted"/>
<dbReference type="SUPFAM" id="SSF57716">
    <property type="entry name" value="Glucocorticoid receptor-like (DNA-binding domain)"/>
    <property type="match status" value="1"/>
</dbReference>
<dbReference type="PROSITE" id="PS50114">
    <property type="entry name" value="GATA_ZN_FINGER_2"/>
    <property type="match status" value="1"/>
</dbReference>
<dbReference type="GO" id="GO:0006355">
    <property type="term" value="P:regulation of DNA-templated transcription"/>
    <property type="evidence" value="ECO:0007669"/>
    <property type="project" value="InterPro"/>
</dbReference>
<evidence type="ECO:0000256" key="2">
    <source>
        <dbReference type="PROSITE-ProRule" id="PRU00094"/>
    </source>
</evidence>
<reference evidence="4" key="1">
    <citation type="submission" date="2025-08" db="UniProtKB">
        <authorList>
            <consortium name="RefSeq"/>
        </authorList>
    </citation>
    <scope>IDENTIFICATION</scope>
    <source>
        <strain evidence="4">Tuebingen</strain>
        <tissue evidence="4">Fibroblasts and whole tissue</tissue>
    </source>
</reference>
<dbReference type="SMART" id="SM00401">
    <property type="entry name" value="ZnF_GATA"/>
    <property type="match status" value="1"/>
</dbReference>
<dbReference type="RefSeq" id="XP_068077896.2">
    <property type="nucleotide sequence ID" value="XM_068221795.2"/>
</dbReference>
<evidence type="ECO:0000313" key="5">
    <source>
        <dbReference type="ZFIN" id="ZDB-GENE-060825-359"/>
    </source>
</evidence>
<dbReference type="AGR" id="ZFIN:ZDB-GENE-060825-359"/>
<keyword evidence="2" id="KW-0863">Zinc-finger</keyword>
<dbReference type="Proteomes" id="UP000000437">
    <property type="component" value="Chromosome 6"/>
</dbReference>
<dbReference type="Gene3D" id="3.30.50.10">
    <property type="entry name" value="Erythroid Transcription Factor GATA-1, subunit A"/>
    <property type="match status" value="1"/>
</dbReference>
<protein>
    <submittedName>
        <fullName evidence="4">GATA-type zinc finger protein 1 isoform X1</fullName>
    </submittedName>
</protein>